<protein>
    <submittedName>
        <fullName evidence="2">Uncharacterized protein</fullName>
    </submittedName>
</protein>
<organism evidence="2 3">
    <name type="scientific">Natronincola peptidivorans</name>
    <dbReference type="NCBI Taxonomy" id="426128"/>
    <lineage>
        <taxon>Bacteria</taxon>
        <taxon>Bacillati</taxon>
        <taxon>Bacillota</taxon>
        <taxon>Clostridia</taxon>
        <taxon>Peptostreptococcales</taxon>
        <taxon>Natronincolaceae</taxon>
        <taxon>Natronincola</taxon>
    </lineage>
</organism>
<evidence type="ECO:0000313" key="2">
    <source>
        <dbReference type="EMBL" id="SET70295.1"/>
    </source>
</evidence>
<sequence length="96" mass="10125">MTLVSKDYTSPVAKSIAKPKPKPTPCPQLPGTVLRIFIPAGAVINLLNIIEVTSPSGICLIVRLPFLAGRKGISPIYNDLVNAVQAAGGKVEFAQE</sequence>
<dbReference type="RefSeq" id="WP_244272743.1">
    <property type="nucleotide sequence ID" value="NZ_FOHU01000021.1"/>
</dbReference>
<dbReference type="Proteomes" id="UP000199568">
    <property type="component" value="Unassembled WGS sequence"/>
</dbReference>
<feature type="region of interest" description="Disordered" evidence="1">
    <location>
        <begin position="1"/>
        <end position="26"/>
    </location>
</feature>
<reference evidence="2 3" key="1">
    <citation type="submission" date="2016-10" db="EMBL/GenBank/DDBJ databases">
        <authorList>
            <person name="de Groot N.N."/>
        </authorList>
    </citation>
    <scope>NUCLEOTIDE SEQUENCE [LARGE SCALE GENOMIC DNA]</scope>
    <source>
        <strain evidence="2 3">DSM 18979</strain>
    </source>
</reference>
<evidence type="ECO:0000256" key="1">
    <source>
        <dbReference type="SAM" id="MobiDB-lite"/>
    </source>
</evidence>
<accession>A0A1I0GH06</accession>
<keyword evidence="3" id="KW-1185">Reference proteome</keyword>
<dbReference type="AlphaFoldDB" id="A0A1I0GH06"/>
<proteinExistence type="predicted"/>
<name>A0A1I0GH06_9FIRM</name>
<gene>
    <name evidence="2" type="ORF">SAMN05660297_03203</name>
</gene>
<dbReference type="EMBL" id="FOHU01000021">
    <property type="protein sequence ID" value="SET70295.1"/>
    <property type="molecule type" value="Genomic_DNA"/>
</dbReference>
<evidence type="ECO:0000313" key="3">
    <source>
        <dbReference type="Proteomes" id="UP000199568"/>
    </source>
</evidence>
<dbReference type="STRING" id="426128.SAMN05660297_03203"/>